<evidence type="ECO:0000313" key="3">
    <source>
        <dbReference type="Proteomes" id="UP000319342"/>
    </source>
</evidence>
<organism evidence="2 3">
    <name type="scientific">Rohdeia mirabilis</name>
    <dbReference type="NCBI Taxonomy" id="2528008"/>
    <lineage>
        <taxon>Bacteria</taxon>
        <taxon>Pseudomonadati</taxon>
        <taxon>Planctomycetota</taxon>
        <taxon>Planctomycetia</taxon>
        <taxon>Planctomycetia incertae sedis</taxon>
        <taxon>Rohdeia</taxon>
    </lineage>
</organism>
<proteinExistence type="predicted"/>
<dbReference type="OrthoDB" id="5557124at2"/>
<gene>
    <name evidence="2" type="ORF">Pla163_33650</name>
</gene>
<name>A0A518D408_9BACT</name>
<dbReference type="EMBL" id="CP036290">
    <property type="protein sequence ID" value="QDU86215.1"/>
    <property type="molecule type" value="Genomic_DNA"/>
</dbReference>
<sequence length="805" mass="89125" precursor="true">MNIQRRNQASGAFLGLAAALVASAAAPTALAQQLPPAETDAGGANVPNLGMRELERITGGGPLTSPEQIPLLPGMLLPNAPTPRGSVFAGDYRPDLAPIAKDQSILDALYTFADASEFPLDMEFSNSDPSGSLDRTALDDDGQPVHFNLHWPQAPAEPFWLDERGVDCTAPTEHLREIVREIRSTGSTARVDEALDILLGTNDSGALTGRAYEGYELLNWRGANDNVTFDPVTRNAEVEVLMYGNEIRTNSHLMQVPRHGDYTITWKIKGLGSIGPRRERAFPIDEFSAIPMKMGANHAFWVKNSWLWKWFDAVEPTADAPRRFALERLWELHTGTPTDAFGAPVPTYTDLDPNDPRDWLYANRRLDLGSYVGGQGNVADTRRFAPLDLDRNGRIGGYTRAGVDTGLAFDLATNPTAQFNAYGVQEYGVPLLDWSGGPFTAPHFAYDSSFQTVRKGQGLDLTVRYGQGMSQQGLYLWGWRQHPPRINWIETYGEDEILPGGAPKSRRFRRGWDEVAALGLDAIGDLVPEKRLYTALVALRDGGTLEDFVSATSELLPLIEDRRALPETDAVANFPNPDADINLFYGNLDMWGDRERIGRGDKRNWREGDRMVVTIYNDDEVTRYFRVVDFGTTNYQYVGTDMGTFDWKPVFGVPQFAARAWKGGFGIQSEDPAHWLSTPIEDVGNPYWTDSGVSDPNRFWWQGERDLFHALEDLSGFSGPGFAPASGKWADAELAAADPTGDPALFAYAYGRPIPPKTVATFEVEMPRAAALNNGAMYMFDPQFHYTSIFTCHPISEFEPEGLMD</sequence>
<dbReference type="AlphaFoldDB" id="A0A518D408"/>
<evidence type="ECO:0000256" key="1">
    <source>
        <dbReference type="SAM" id="SignalP"/>
    </source>
</evidence>
<accession>A0A518D408</accession>
<reference evidence="2 3" key="1">
    <citation type="submission" date="2019-02" db="EMBL/GenBank/DDBJ databases">
        <title>Deep-cultivation of Planctomycetes and their phenomic and genomic characterization uncovers novel biology.</title>
        <authorList>
            <person name="Wiegand S."/>
            <person name="Jogler M."/>
            <person name="Boedeker C."/>
            <person name="Pinto D."/>
            <person name="Vollmers J."/>
            <person name="Rivas-Marin E."/>
            <person name="Kohn T."/>
            <person name="Peeters S.H."/>
            <person name="Heuer A."/>
            <person name="Rast P."/>
            <person name="Oberbeckmann S."/>
            <person name="Bunk B."/>
            <person name="Jeske O."/>
            <person name="Meyerdierks A."/>
            <person name="Storesund J.E."/>
            <person name="Kallscheuer N."/>
            <person name="Luecker S."/>
            <person name="Lage O.M."/>
            <person name="Pohl T."/>
            <person name="Merkel B.J."/>
            <person name="Hornburger P."/>
            <person name="Mueller R.-W."/>
            <person name="Bruemmer F."/>
            <person name="Labrenz M."/>
            <person name="Spormann A.M."/>
            <person name="Op den Camp H."/>
            <person name="Overmann J."/>
            <person name="Amann R."/>
            <person name="Jetten M.S.M."/>
            <person name="Mascher T."/>
            <person name="Medema M.H."/>
            <person name="Devos D.P."/>
            <person name="Kaster A.-K."/>
            <person name="Ovreas L."/>
            <person name="Rohde M."/>
            <person name="Galperin M.Y."/>
            <person name="Jogler C."/>
        </authorList>
    </citation>
    <scope>NUCLEOTIDE SEQUENCE [LARGE SCALE GENOMIC DNA]</scope>
    <source>
        <strain evidence="2 3">Pla163</strain>
    </source>
</reference>
<evidence type="ECO:0000313" key="2">
    <source>
        <dbReference type="EMBL" id="QDU86215.1"/>
    </source>
</evidence>
<feature type="signal peptide" evidence="1">
    <location>
        <begin position="1"/>
        <end position="31"/>
    </location>
</feature>
<feature type="chain" id="PRO_5021862617" evidence="1">
    <location>
        <begin position="32"/>
        <end position="805"/>
    </location>
</feature>
<keyword evidence="1" id="KW-0732">Signal</keyword>
<dbReference type="PROSITE" id="PS51318">
    <property type="entry name" value="TAT"/>
    <property type="match status" value="1"/>
</dbReference>
<dbReference type="Proteomes" id="UP000319342">
    <property type="component" value="Chromosome"/>
</dbReference>
<dbReference type="InterPro" id="IPR006311">
    <property type="entry name" value="TAT_signal"/>
</dbReference>
<keyword evidence="3" id="KW-1185">Reference proteome</keyword>
<dbReference type="RefSeq" id="WP_145191033.1">
    <property type="nucleotide sequence ID" value="NZ_CP036290.1"/>
</dbReference>
<protein>
    <submittedName>
        <fullName evidence="2">Uncharacterized protein</fullName>
    </submittedName>
</protein>